<accession>A0A9X3YHH9</accession>
<reference evidence="3" key="1">
    <citation type="submission" date="2023-02" db="EMBL/GenBank/DDBJ databases">
        <title>Tahibacter soli sp. nov. isolated from soil.</title>
        <authorList>
            <person name="Baek J.H."/>
            <person name="Lee J.K."/>
            <person name="Choi D.G."/>
            <person name="Jeon C.O."/>
        </authorList>
    </citation>
    <scope>NUCLEOTIDE SEQUENCE</scope>
    <source>
        <strain evidence="3">BL</strain>
    </source>
</reference>
<feature type="domain" description="DUF4124" evidence="2">
    <location>
        <begin position="5"/>
        <end position="39"/>
    </location>
</feature>
<protein>
    <submittedName>
        <fullName evidence="3">DUF4124 domain-containing protein</fullName>
    </submittedName>
</protein>
<comment type="caution">
    <text evidence="3">The sequence shown here is derived from an EMBL/GenBank/DDBJ whole genome shotgun (WGS) entry which is preliminary data.</text>
</comment>
<proteinExistence type="predicted"/>
<evidence type="ECO:0000256" key="1">
    <source>
        <dbReference type="SAM" id="MobiDB-lite"/>
    </source>
</evidence>
<dbReference type="Pfam" id="PF13511">
    <property type="entry name" value="DUF4124"/>
    <property type="match status" value="1"/>
</dbReference>
<evidence type="ECO:0000259" key="2">
    <source>
        <dbReference type="Pfam" id="PF13511"/>
    </source>
</evidence>
<evidence type="ECO:0000313" key="3">
    <source>
        <dbReference type="EMBL" id="MDC8011687.1"/>
    </source>
</evidence>
<evidence type="ECO:0000313" key="4">
    <source>
        <dbReference type="Proteomes" id="UP001139971"/>
    </source>
</evidence>
<name>A0A9X3YHH9_9GAMM</name>
<dbReference type="InterPro" id="IPR025392">
    <property type="entry name" value="DUF4124"/>
</dbReference>
<dbReference type="AlphaFoldDB" id="A0A9X3YHH9"/>
<keyword evidence="4" id="KW-1185">Reference proteome</keyword>
<dbReference type="Proteomes" id="UP001139971">
    <property type="component" value="Unassembled WGS sequence"/>
</dbReference>
<dbReference type="EMBL" id="JAOVZO020000003">
    <property type="protein sequence ID" value="MDC8011687.1"/>
    <property type="molecule type" value="Genomic_DNA"/>
</dbReference>
<gene>
    <name evidence="3" type="ORF">OD750_003915</name>
</gene>
<organism evidence="3 4">
    <name type="scientific">Tahibacter soli</name>
    <dbReference type="NCBI Taxonomy" id="2983605"/>
    <lineage>
        <taxon>Bacteria</taxon>
        <taxon>Pseudomonadati</taxon>
        <taxon>Pseudomonadota</taxon>
        <taxon>Gammaproteobacteria</taxon>
        <taxon>Lysobacterales</taxon>
        <taxon>Rhodanobacteraceae</taxon>
        <taxon>Tahibacter</taxon>
    </lineage>
</organism>
<feature type="region of interest" description="Disordered" evidence="1">
    <location>
        <begin position="42"/>
        <end position="63"/>
    </location>
</feature>
<dbReference type="RefSeq" id="WP_263542902.1">
    <property type="nucleotide sequence ID" value="NZ_JAOVZO020000003.1"/>
</dbReference>
<sequence>MNLALVFVLSVIAQGPAYKCKDAAGAISFSDRPCPSGADLVKKTALPSDGGRGSASSVTGDDPRWCDEGVAPADLVNACLDAWRPSLRDPRGAYAEGGRLTRNQKNGDLDVFVNGYAKNGFGGTNALEMQCKRTPENALETSGTESWIKLYLAFSQLNVKPSPHVVEQCSSGQ</sequence>